<evidence type="ECO:0000256" key="1">
    <source>
        <dbReference type="ARBA" id="ARBA00023180"/>
    </source>
</evidence>
<reference evidence="4 5" key="1">
    <citation type="submission" date="2019-07" db="EMBL/GenBank/DDBJ databases">
        <title>Draft genome assembly of a fouling barnacle, Amphibalanus amphitrite (Darwin, 1854): The first reference genome for Thecostraca.</title>
        <authorList>
            <person name="Kim W."/>
        </authorList>
    </citation>
    <scope>NUCLEOTIDE SEQUENCE [LARGE SCALE GENOMIC DNA]</scope>
    <source>
        <strain evidence="4">SNU_AA5</strain>
        <tissue evidence="4">Soma without cirri and trophi</tissue>
    </source>
</reference>
<dbReference type="InterPro" id="IPR041792">
    <property type="entry name" value="MPP_PAP"/>
</dbReference>
<keyword evidence="1" id="KW-0325">Glycoprotein</keyword>
<keyword evidence="5" id="KW-1185">Reference proteome</keyword>
<dbReference type="InterPro" id="IPR004843">
    <property type="entry name" value="Calcineurin-like_PHP"/>
</dbReference>
<dbReference type="InterPro" id="IPR025733">
    <property type="entry name" value="PAPs_C"/>
</dbReference>
<dbReference type="SUPFAM" id="SSF56300">
    <property type="entry name" value="Metallo-dependent phosphatases"/>
    <property type="match status" value="1"/>
</dbReference>
<dbReference type="Gene3D" id="3.60.21.10">
    <property type="match status" value="1"/>
</dbReference>
<gene>
    <name evidence="4" type="primary">acp7_0</name>
    <name evidence="4" type="ORF">FJT64_007004</name>
</gene>
<dbReference type="Proteomes" id="UP000440578">
    <property type="component" value="Unassembled WGS sequence"/>
</dbReference>
<evidence type="ECO:0000259" key="3">
    <source>
        <dbReference type="Pfam" id="PF14008"/>
    </source>
</evidence>
<sequence length="363" mass="41433">MTCLEPGERHVYRVLGPAGWSNAMWFNAIPEGSDWSPRVAVFADLGVQDATTVPFLTKDVQSGMYDAALHVGDFAYELVREEGKRGDRFLRQMQPIAAHVPYMTCAGNAEQYANYTDYKHRFSMPGGTEGMYYSFNMGPVHFVGINTGFYYFKRYGHDQLVSQYYWLNNDLKEASTRSRREKRPWIVLFGHRPMYCQKDVETCQANYVTNPVPGDQKNPSIEYPLNEYGVDLALWAHKHVYHRTWPVAFTKVKNGTGADPYRNPGAPVHITVAQAGNKHTRKEHPEPKPWTAFRNTADGYTRLHFHNHTHMSIEQVAVSETGTASVIDRATIVKEAHMPYSFLEPTDRGYMPVKEKMMGSYAL</sequence>
<protein>
    <submittedName>
        <fullName evidence="4">Acid phosphatase type 7</fullName>
    </submittedName>
</protein>
<evidence type="ECO:0000259" key="2">
    <source>
        <dbReference type="Pfam" id="PF00149"/>
    </source>
</evidence>
<accession>A0A6A4VG79</accession>
<feature type="domain" description="Purple acid phosphatase C-terminal" evidence="3">
    <location>
        <begin position="266"/>
        <end position="328"/>
    </location>
</feature>
<dbReference type="EMBL" id="VIIS01001616">
    <property type="protein sequence ID" value="KAF0295447.1"/>
    <property type="molecule type" value="Genomic_DNA"/>
</dbReference>
<proteinExistence type="predicted"/>
<dbReference type="AlphaFoldDB" id="A0A6A4VG79"/>
<feature type="domain" description="Calcineurin-like phosphoesterase" evidence="2">
    <location>
        <begin position="38"/>
        <end position="241"/>
    </location>
</feature>
<dbReference type="OrthoDB" id="45007at2759"/>
<dbReference type="PANTHER" id="PTHR45867">
    <property type="entry name" value="PURPLE ACID PHOSPHATASE"/>
    <property type="match status" value="1"/>
</dbReference>
<comment type="caution">
    <text evidence="4">The sequence shown here is derived from an EMBL/GenBank/DDBJ whole genome shotgun (WGS) entry which is preliminary data.</text>
</comment>
<dbReference type="Pfam" id="PF00149">
    <property type="entry name" value="Metallophos"/>
    <property type="match status" value="1"/>
</dbReference>
<dbReference type="PANTHER" id="PTHR45867:SF3">
    <property type="entry name" value="ACID PHOSPHATASE TYPE 7"/>
    <property type="match status" value="1"/>
</dbReference>
<evidence type="ECO:0000313" key="5">
    <source>
        <dbReference type="Proteomes" id="UP000440578"/>
    </source>
</evidence>
<dbReference type="Pfam" id="PF14008">
    <property type="entry name" value="Metallophos_C"/>
    <property type="match status" value="1"/>
</dbReference>
<dbReference type="CDD" id="cd00839">
    <property type="entry name" value="MPP_PAPs"/>
    <property type="match status" value="1"/>
</dbReference>
<organism evidence="4 5">
    <name type="scientific">Amphibalanus amphitrite</name>
    <name type="common">Striped barnacle</name>
    <name type="synonym">Balanus amphitrite</name>
    <dbReference type="NCBI Taxonomy" id="1232801"/>
    <lineage>
        <taxon>Eukaryota</taxon>
        <taxon>Metazoa</taxon>
        <taxon>Ecdysozoa</taxon>
        <taxon>Arthropoda</taxon>
        <taxon>Crustacea</taxon>
        <taxon>Multicrustacea</taxon>
        <taxon>Cirripedia</taxon>
        <taxon>Thoracica</taxon>
        <taxon>Thoracicalcarea</taxon>
        <taxon>Balanomorpha</taxon>
        <taxon>Balanoidea</taxon>
        <taxon>Balanidae</taxon>
        <taxon>Amphibalaninae</taxon>
        <taxon>Amphibalanus</taxon>
    </lineage>
</organism>
<dbReference type="GO" id="GO:0016787">
    <property type="term" value="F:hydrolase activity"/>
    <property type="evidence" value="ECO:0007669"/>
    <property type="project" value="InterPro"/>
</dbReference>
<dbReference type="InterPro" id="IPR029052">
    <property type="entry name" value="Metallo-depent_PP-like"/>
</dbReference>
<name>A0A6A4VG79_AMPAM</name>
<evidence type="ECO:0000313" key="4">
    <source>
        <dbReference type="EMBL" id="KAF0295447.1"/>
    </source>
</evidence>